<proteinExistence type="predicted"/>
<gene>
    <name evidence="1" type="ORF">UFOPK3555_00707</name>
</gene>
<accession>A0A6J7FWK3</accession>
<reference evidence="1" key="1">
    <citation type="submission" date="2020-05" db="EMBL/GenBank/DDBJ databases">
        <authorList>
            <person name="Chiriac C."/>
            <person name="Salcher M."/>
            <person name="Ghai R."/>
            <person name="Kavagutti S V."/>
        </authorList>
    </citation>
    <scope>NUCLEOTIDE SEQUENCE</scope>
</reference>
<protein>
    <submittedName>
        <fullName evidence="1">Unannotated protein</fullName>
    </submittedName>
</protein>
<dbReference type="EMBL" id="CAFBME010000066">
    <property type="protein sequence ID" value="CAB4897080.1"/>
    <property type="molecule type" value="Genomic_DNA"/>
</dbReference>
<name>A0A6J7FWK3_9ZZZZ</name>
<dbReference type="AlphaFoldDB" id="A0A6J7FWK3"/>
<organism evidence="1">
    <name type="scientific">freshwater metagenome</name>
    <dbReference type="NCBI Taxonomy" id="449393"/>
    <lineage>
        <taxon>unclassified sequences</taxon>
        <taxon>metagenomes</taxon>
        <taxon>ecological metagenomes</taxon>
    </lineage>
</organism>
<sequence>MPWTLTPTPVKTLPPVEEKKDNGGIKITLSGFNTVATIALAAATGLAAYAEKVPVNSPLSISIGALIAVTSKVPGNVGEIANLASIIVGSVSLFSAARG</sequence>
<evidence type="ECO:0000313" key="1">
    <source>
        <dbReference type="EMBL" id="CAB4897080.1"/>
    </source>
</evidence>